<evidence type="ECO:0000313" key="2">
    <source>
        <dbReference type="Proteomes" id="UP000011668"/>
    </source>
</evidence>
<comment type="caution">
    <text evidence="1">The sequence shown here is derived from an EMBL/GenBank/DDBJ whole genome shotgun (WGS) entry which is preliminary data.</text>
</comment>
<keyword evidence="2" id="KW-1185">Reference proteome</keyword>
<dbReference type="EMBL" id="AFRT01002414">
    <property type="protein sequence ID" value="ELU37857.1"/>
    <property type="molecule type" value="Genomic_DNA"/>
</dbReference>
<dbReference type="Proteomes" id="UP000011668">
    <property type="component" value="Unassembled WGS sequence"/>
</dbReference>
<protein>
    <submittedName>
        <fullName evidence="1">Uncharacterized protein</fullName>
    </submittedName>
</protein>
<organism evidence="1 2">
    <name type="scientific">Thanatephorus cucumeris (strain AG1-IA)</name>
    <name type="common">Rice sheath blight fungus</name>
    <name type="synonym">Rhizoctonia solani</name>
    <dbReference type="NCBI Taxonomy" id="983506"/>
    <lineage>
        <taxon>Eukaryota</taxon>
        <taxon>Fungi</taxon>
        <taxon>Dikarya</taxon>
        <taxon>Basidiomycota</taxon>
        <taxon>Agaricomycotina</taxon>
        <taxon>Agaricomycetes</taxon>
        <taxon>Cantharellales</taxon>
        <taxon>Ceratobasidiaceae</taxon>
        <taxon>Rhizoctonia</taxon>
        <taxon>Rhizoctonia solani AG-1</taxon>
    </lineage>
</organism>
<reference evidence="1 2" key="1">
    <citation type="journal article" date="2013" name="Nat. Commun.">
        <title>The evolution and pathogenic mechanisms of the rice sheath blight pathogen.</title>
        <authorList>
            <person name="Zheng A."/>
            <person name="Lin R."/>
            <person name="Xu L."/>
            <person name="Qin P."/>
            <person name="Tang C."/>
            <person name="Ai P."/>
            <person name="Zhang D."/>
            <person name="Liu Y."/>
            <person name="Sun Z."/>
            <person name="Feng H."/>
            <person name="Wang Y."/>
            <person name="Chen Y."/>
            <person name="Liang X."/>
            <person name="Fu R."/>
            <person name="Li Q."/>
            <person name="Zhang J."/>
            <person name="Yu X."/>
            <person name="Xie Z."/>
            <person name="Ding L."/>
            <person name="Guan P."/>
            <person name="Tang J."/>
            <person name="Liang Y."/>
            <person name="Wang S."/>
            <person name="Deng Q."/>
            <person name="Li S."/>
            <person name="Zhu J."/>
            <person name="Wang L."/>
            <person name="Liu H."/>
            <person name="Li P."/>
        </authorList>
    </citation>
    <scope>NUCLEOTIDE SEQUENCE [LARGE SCALE GENOMIC DNA]</scope>
    <source>
        <strain evidence="2">AG-1 IA</strain>
    </source>
</reference>
<evidence type="ECO:0000313" key="1">
    <source>
        <dbReference type="EMBL" id="ELU37857.1"/>
    </source>
</evidence>
<gene>
    <name evidence="1" type="ORF">AG1IA_08108</name>
</gene>
<name>L8WM79_THACA</name>
<accession>L8WM79</accession>
<sequence length="73" mass="8411">MCINPEGHGNKWVRTTDVLLKRETLNHPNSTRGPRAYANLRFASLASCSSWMLINKLPGTSCISYIHIEYRRY</sequence>
<dbReference type="AlphaFoldDB" id="L8WM79"/>
<proteinExistence type="predicted"/>
<dbReference type="HOGENOM" id="CLU_2706521_0_0_1"/>